<gene>
    <name evidence="5" type="ORF">AA314_02550</name>
    <name evidence="6" type="ORF">ATI61_112186</name>
</gene>
<dbReference type="EMBL" id="CP011509">
    <property type="protein sequence ID" value="AKJ00924.1"/>
    <property type="molecule type" value="Genomic_DNA"/>
</dbReference>
<evidence type="ECO:0000256" key="3">
    <source>
        <dbReference type="ARBA" id="ARBA00022729"/>
    </source>
</evidence>
<comment type="subcellular location">
    <subcellularLocation>
        <location evidence="1">Periplasm</location>
    </subcellularLocation>
</comment>
<dbReference type="EMBL" id="QUMU01000012">
    <property type="protein sequence ID" value="REG26091.1"/>
    <property type="molecule type" value="Genomic_DNA"/>
</dbReference>
<dbReference type="KEGG" id="age:AA314_02550"/>
<dbReference type="GO" id="GO:0042597">
    <property type="term" value="C:periplasmic space"/>
    <property type="evidence" value="ECO:0007669"/>
    <property type="project" value="UniProtKB-SubCell"/>
</dbReference>
<dbReference type="Proteomes" id="UP000256345">
    <property type="component" value="Unassembled WGS sequence"/>
</dbReference>
<name>A0AAC8Q5C2_9BACT</name>
<dbReference type="PROSITE" id="PS51257">
    <property type="entry name" value="PROKAR_LIPOPROTEIN"/>
    <property type="match status" value="1"/>
</dbReference>
<dbReference type="Gene3D" id="3.40.190.10">
    <property type="entry name" value="Periplasmic binding protein-like II"/>
    <property type="match status" value="2"/>
</dbReference>
<proteinExistence type="inferred from homology"/>
<dbReference type="RefSeq" id="WP_047855632.1">
    <property type="nucleotide sequence ID" value="NZ_CP011509.1"/>
</dbReference>
<evidence type="ECO:0000313" key="6">
    <source>
        <dbReference type="EMBL" id="REG26091.1"/>
    </source>
</evidence>
<feature type="chain" id="PRO_5042060683" evidence="4">
    <location>
        <begin position="23"/>
        <end position="323"/>
    </location>
</feature>
<comment type="similarity">
    <text evidence="2">Belongs to the bacterial solute-binding protein SsuA/TauA family.</text>
</comment>
<dbReference type="SUPFAM" id="SSF53850">
    <property type="entry name" value="Periplasmic binding protein-like II"/>
    <property type="match status" value="1"/>
</dbReference>
<evidence type="ECO:0000313" key="7">
    <source>
        <dbReference type="Proteomes" id="UP000035579"/>
    </source>
</evidence>
<dbReference type="AlphaFoldDB" id="A0AAC8Q5C2"/>
<dbReference type="Pfam" id="PF13379">
    <property type="entry name" value="NMT1_2"/>
    <property type="match status" value="1"/>
</dbReference>
<dbReference type="Proteomes" id="UP000035579">
    <property type="component" value="Chromosome"/>
</dbReference>
<sequence length="323" mass="36199">MRSLVSVSGLLLSLLVLVSACAPVAEQPLRVGTFLWPGSEPLFLARDLGYLDDGSIRLVEYSSLAEVNRDFRNGRIDAVNVTLDMALQLQQQGFEPRAVLVLDYSDGADALLARPEVRRLEDLRGKRVAVEDLSVSTYLLGQALAKAGLQPSDIEILRIPVDQHEHAYTSGQVDAVVTFEPFRSRLMTRGAHPLFDSSHLPGEIVDLLVVREDVLEKSPERVRHMLQGWFRALRHLDEHPEDAVARMSPRLDTSPAELAAMLELLRHPTREENHALLQHPSSPLLGSAHRLQLFMLEQELLREPVRPEQLLDVRPLEALGELR</sequence>
<feature type="signal peptide" evidence="4">
    <location>
        <begin position="1"/>
        <end position="22"/>
    </location>
</feature>
<evidence type="ECO:0000256" key="4">
    <source>
        <dbReference type="SAM" id="SignalP"/>
    </source>
</evidence>
<evidence type="ECO:0000256" key="2">
    <source>
        <dbReference type="ARBA" id="ARBA00010742"/>
    </source>
</evidence>
<reference evidence="6 8" key="2">
    <citation type="submission" date="2018-08" db="EMBL/GenBank/DDBJ databases">
        <title>Genomic Encyclopedia of Archaeal and Bacterial Type Strains, Phase II (KMG-II): from individual species to whole genera.</title>
        <authorList>
            <person name="Goeker M."/>
        </authorList>
    </citation>
    <scope>NUCLEOTIDE SEQUENCE [LARGE SCALE GENOMIC DNA]</scope>
    <source>
        <strain evidence="6 8">DSM 2261</strain>
    </source>
</reference>
<evidence type="ECO:0000313" key="8">
    <source>
        <dbReference type="Proteomes" id="UP000256345"/>
    </source>
</evidence>
<protein>
    <submittedName>
        <fullName evidence="5">Hydroxymethylpyrimidine ABC transporter, substrate-binding component</fullName>
    </submittedName>
    <submittedName>
        <fullName evidence="6">NitT/TauT family transport system substrate-binding protein</fullName>
    </submittedName>
</protein>
<keyword evidence="3 4" id="KW-0732">Signal</keyword>
<accession>A0AAC8Q5C2</accession>
<reference evidence="5 7" key="1">
    <citation type="submission" date="2015-05" db="EMBL/GenBank/DDBJ databases">
        <title>Genome assembly of Archangium gephyra DSM 2261.</title>
        <authorList>
            <person name="Sharma G."/>
            <person name="Subramanian S."/>
        </authorList>
    </citation>
    <scope>NUCLEOTIDE SEQUENCE [LARGE SCALE GENOMIC DNA]</scope>
    <source>
        <strain evidence="5 7">DSM 2261</strain>
    </source>
</reference>
<dbReference type="PANTHER" id="PTHR30024:SF47">
    <property type="entry name" value="TAURINE-BINDING PERIPLASMIC PROTEIN"/>
    <property type="match status" value="1"/>
</dbReference>
<dbReference type="PANTHER" id="PTHR30024">
    <property type="entry name" value="ALIPHATIC SULFONATES-BINDING PROTEIN-RELATED"/>
    <property type="match status" value="1"/>
</dbReference>
<keyword evidence="8" id="KW-1185">Reference proteome</keyword>
<organism evidence="5 7">
    <name type="scientific">Archangium gephyra</name>
    <dbReference type="NCBI Taxonomy" id="48"/>
    <lineage>
        <taxon>Bacteria</taxon>
        <taxon>Pseudomonadati</taxon>
        <taxon>Myxococcota</taxon>
        <taxon>Myxococcia</taxon>
        <taxon>Myxococcales</taxon>
        <taxon>Cystobacterineae</taxon>
        <taxon>Archangiaceae</taxon>
        <taxon>Archangium</taxon>
    </lineage>
</organism>
<evidence type="ECO:0000256" key="1">
    <source>
        <dbReference type="ARBA" id="ARBA00004418"/>
    </source>
</evidence>
<evidence type="ECO:0000313" key="5">
    <source>
        <dbReference type="EMBL" id="AKJ00924.1"/>
    </source>
</evidence>